<dbReference type="PANTHER" id="PTHR47357:SF4">
    <property type="entry name" value="MYOSIN HEAVY CHAIN-LIKE PROTEIN"/>
    <property type="match status" value="1"/>
</dbReference>
<feature type="coiled-coil region" evidence="2">
    <location>
        <begin position="663"/>
        <end position="746"/>
    </location>
</feature>
<evidence type="ECO:0000256" key="3">
    <source>
        <dbReference type="SAM" id="MobiDB-lite"/>
    </source>
</evidence>
<dbReference type="Gene3D" id="1.10.287.1490">
    <property type="match status" value="1"/>
</dbReference>
<keyword evidence="6" id="KW-1185">Reference proteome</keyword>
<keyword evidence="1 2" id="KW-0175">Coiled coil</keyword>
<feature type="region of interest" description="Disordered" evidence="3">
    <location>
        <begin position="99"/>
        <end position="181"/>
    </location>
</feature>
<organism evidence="5 6">
    <name type="scientific">Linum trigynum</name>
    <dbReference type="NCBI Taxonomy" id="586398"/>
    <lineage>
        <taxon>Eukaryota</taxon>
        <taxon>Viridiplantae</taxon>
        <taxon>Streptophyta</taxon>
        <taxon>Embryophyta</taxon>
        <taxon>Tracheophyta</taxon>
        <taxon>Spermatophyta</taxon>
        <taxon>Magnoliopsida</taxon>
        <taxon>eudicotyledons</taxon>
        <taxon>Gunneridae</taxon>
        <taxon>Pentapetalae</taxon>
        <taxon>rosids</taxon>
        <taxon>fabids</taxon>
        <taxon>Malpighiales</taxon>
        <taxon>Linaceae</taxon>
        <taxon>Linum</taxon>
    </lineage>
</organism>
<name>A0AAV2EL82_9ROSI</name>
<dbReference type="AlphaFoldDB" id="A0AAV2EL82"/>
<evidence type="ECO:0000313" key="5">
    <source>
        <dbReference type="EMBL" id="CAL1386467.1"/>
    </source>
</evidence>
<feature type="compositionally biased region" description="Basic and acidic residues" evidence="3">
    <location>
        <begin position="148"/>
        <end position="164"/>
    </location>
</feature>
<gene>
    <name evidence="5" type="ORF">LTRI10_LOCUS27514</name>
</gene>
<dbReference type="PROSITE" id="PS51774">
    <property type="entry name" value="NAB"/>
    <property type="match status" value="1"/>
</dbReference>
<reference evidence="5 6" key="1">
    <citation type="submission" date="2024-04" db="EMBL/GenBank/DDBJ databases">
        <authorList>
            <person name="Fracassetti M."/>
        </authorList>
    </citation>
    <scope>NUCLEOTIDE SEQUENCE [LARGE SCALE GENOMIC DNA]</scope>
</reference>
<accession>A0AAV2EL82</accession>
<dbReference type="PANTHER" id="PTHR47357">
    <property type="entry name" value="COP1-INTERACTIVE PROTEIN 1"/>
    <property type="match status" value="1"/>
</dbReference>
<feature type="compositionally biased region" description="Basic residues" evidence="3">
    <location>
        <begin position="99"/>
        <end position="109"/>
    </location>
</feature>
<feature type="region of interest" description="Disordered" evidence="3">
    <location>
        <begin position="51"/>
        <end position="71"/>
    </location>
</feature>
<dbReference type="GO" id="GO:0005200">
    <property type="term" value="F:structural constituent of cytoskeleton"/>
    <property type="evidence" value="ECO:0007669"/>
    <property type="project" value="TreeGrafter"/>
</dbReference>
<dbReference type="EMBL" id="OZ034818">
    <property type="protein sequence ID" value="CAL1386467.1"/>
    <property type="molecule type" value="Genomic_DNA"/>
</dbReference>
<evidence type="ECO:0000256" key="1">
    <source>
        <dbReference type="ARBA" id="ARBA00023054"/>
    </source>
</evidence>
<feature type="domain" description="NAB" evidence="4">
    <location>
        <begin position="7"/>
        <end position="98"/>
    </location>
</feature>
<evidence type="ECO:0000313" key="6">
    <source>
        <dbReference type="Proteomes" id="UP001497516"/>
    </source>
</evidence>
<dbReference type="Proteomes" id="UP001497516">
    <property type="component" value="Chromosome 5"/>
</dbReference>
<feature type="coiled-coil region" evidence="2">
    <location>
        <begin position="539"/>
        <end position="620"/>
    </location>
</feature>
<dbReference type="GO" id="GO:0005856">
    <property type="term" value="C:cytoskeleton"/>
    <property type="evidence" value="ECO:0007669"/>
    <property type="project" value="TreeGrafter"/>
</dbReference>
<evidence type="ECO:0000259" key="4">
    <source>
        <dbReference type="PROSITE" id="PS51774"/>
    </source>
</evidence>
<feature type="compositionally biased region" description="Basic and acidic residues" evidence="3">
    <location>
        <begin position="54"/>
        <end position="71"/>
    </location>
</feature>
<dbReference type="InterPro" id="IPR011684">
    <property type="entry name" value="NAB"/>
</dbReference>
<dbReference type="GO" id="GO:0003779">
    <property type="term" value="F:actin binding"/>
    <property type="evidence" value="ECO:0007669"/>
    <property type="project" value="InterPro"/>
</dbReference>
<proteinExistence type="predicted"/>
<feature type="compositionally biased region" description="Polar residues" evidence="3">
    <location>
        <begin position="111"/>
        <end position="120"/>
    </location>
</feature>
<dbReference type="Pfam" id="PF07765">
    <property type="entry name" value="KIP1"/>
    <property type="match status" value="1"/>
</dbReference>
<sequence>MVASLISSSSLCRFDLSVAMELAMESDKGQLTKDSKKEIEHKIGQILKLVRNNGPDKKGKLPPPDDPKKKSELVTLVEDVHKQYQSLYSKYANLRGVTAKKARVRKKRAGSGSTSTSDSEYYSPMEAPRERKATGATNMSRTGEQSDDQEHLDDSESAEQHTEETPNLVKVQDNRDGEGGGAQVKELEGQLIANKFEMETLRKGKREMERLLAEKASEVSEVEKRNQELQARVIELESQQYPTTKTDDEEAPLTLQHMKDSEETFSFRIGELTSEVSSLQMELASLHNIKKDLEAKLEEKAIEVAQFGEVNTQLNTRVSELEEILEKKADESRQMHEMQNHLNVIQQELDLAGHQKVELELQLDAKSKELTDNSIQMQKLRDELTAKSMVEEELRKMDYLSKKQGLELQALRNEKSKLEEDMRKQTQESTQLRESNDKMNATIHELEQVISTKEGDIGVLQNKINDMDNEASMEIANLKEQITNVQQELEISLSEKSHLEVQKERILKEREDVLKKINEEPTLKPIRHLSMESPKVKPVESTKLICQTIERKVEELAEQYQMSMENHIRLLRQRVKVAEQIHNETKDSYKQIKEELQNENKELQDKVVAFQDALRKMKGTLIEPGGSLLTGLDVLIRKLDESKHPLNKMSRISDELQVARNWMAGKKGEIKQLKDNMDDLTLQLSDKEGKVLELEARLTMAMTLASEEEKEIDALESKVRALEQELREKEETITNFAEEKKEAIRQLCMLTDYHRNRYTQLKRTISTTSPKTTITPKASPWKDGSGVPLQSPRRLQLLFSCALAEFEILIDLIPAQFGRRRR</sequence>
<protein>
    <recommendedName>
        <fullName evidence="4">NAB domain-containing protein</fullName>
    </recommendedName>
</protein>
<feature type="region of interest" description="Disordered" evidence="3">
    <location>
        <begin position="413"/>
        <end position="434"/>
    </location>
</feature>
<evidence type="ECO:0000256" key="2">
    <source>
        <dbReference type="SAM" id="Coils"/>
    </source>
</evidence>
<feature type="compositionally biased region" description="Basic and acidic residues" evidence="3">
    <location>
        <begin position="413"/>
        <end position="426"/>
    </location>
</feature>
<feature type="coiled-coil region" evidence="2">
    <location>
        <begin position="198"/>
        <end position="239"/>
    </location>
</feature>